<name>A0ABZ0VC43_9MICO</name>
<dbReference type="EMBL" id="CP139779">
    <property type="protein sequence ID" value="WQB70458.1"/>
    <property type="molecule type" value="Genomic_DNA"/>
</dbReference>
<keyword evidence="5 7" id="KW-1133">Transmembrane helix</keyword>
<dbReference type="PANTHER" id="PTHR33508:SF1">
    <property type="entry name" value="UPF0056 MEMBRANE PROTEIN YHCE"/>
    <property type="match status" value="1"/>
</dbReference>
<comment type="subcellular location">
    <subcellularLocation>
        <location evidence="1 7">Cell membrane</location>
        <topology evidence="1 7">Multi-pass membrane protein</topology>
    </subcellularLocation>
</comment>
<sequence length="221" mass="22572">MRGAPVLTRSHMDTAIAAPTLITSAVALFTICNPIGTLPVFLQVTEGRTPAQQRRIGLLVGFAVIVILAVSLLAGTWVLQIFGIDITAFKIAGNLLVAAIGWAMLLARPSPVATNDPAGSPVVVPLAIPVIAGPGAIALAITFAHSYTSVIDYVAGLGIVIVVGLICSVVLYFGPFVAKLLGPAGMNVLTRIFGLLLLAIAVQSIVTSLGEALPGLTSTAS</sequence>
<proteinExistence type="inferred from homology"/>
<keyword evidence="4 7" id="KW-0812">Transmembrane</keyword>
<evidence type="ECO:0000256" key="5">
    <source>
        <dbReference type="ARBA" id="ARBA00022989"/>
    </source>
</evidence>
<gene>
    <name evidence="8" type="ORF">T9R20_00425</name>
</gene>
<evidence type="ECO:0000256" key="1">
    <source>
        <dbReference type="ARBA" id="ARBA00004651"/>
    </source>
</evidence>
<dbReference type="NCBIfam" id="TIGR00427">
    <property type="entry name" value="NAAT family transporter"/>
    <property type="match status" value="1"/>
</dbReference>
<evidence type="ECO:0000256" key="6">
    <source>
        <dbReference type="ARBA" id="ARBA00023136"/>
    </source>
</evidence>
<keyword evidence="9" id="KW-1185">Reference proteome</keyword>
<feature type="transmembrane region" description="Helical" evidence="7">
    <location>
        <begin position="122"/>
        <end position="147"/>
    </location>
</feature>
<dbReference type="Proteomes" id="UP001324533">
    <property type="component" value="Chromosome"/>
</dbReference>
<feature type="transmembrane region" description="Helical" evidence="7">
    <location>
        <begin position="56"/>
        <end position="79"/>
    </location>
</feature>
<evidence type="ECO:0000256" key="4">
    <source>
        <dbReference type="ARBA" id="ARBA00022692"/>
    </source>
</evidence>
<reference evidence="8 9" key="1">
    <citation type="submission" date="2023-06" db="EMBL/GenBank/DDBJ databases">
        <title>Rock-solubilizing bacteria, Microbacterium invictum, promotes re-establishment of vegetation in rocky wasteland by accelerating rock bio-weathering and reshaping soil bacterial community.</title>
        <authorList>
            <person name="Liu C."/>
        </authorList>
    </citation>
    <scope>NUCLEOTIDE SEQUENCE [LARGE SCALE GENOMIC DNA]</scope>
    <source>
        <strain evidence="8 9">X-18</strain>
    </source>
</reference>
<feature type="transmembrane region" description="Helical" evidence="7">
    <location>
        <begin position="91"/>
        <end position="110"/>
    </location>
</feature>
<dbReference type="Pfam" id="PF01914">
    <property type="entry name" value="MarC"/>
    <property type="match status" value="1"/>
</dbReference>
<keyword evidence="3" id="KW-1003">Cell membrane</keyword>
<dbReference type="RefSeq" id="WP_322410601.1">
    <property type="nucleotide sequence ID" value="NZ_CP139779.1"/>
</dbReference>
<dbReference type="PANTHER" id="PTHR33508">
    <property type="entry name" value="UPF0056 MEMBRANE PROTEIN YHCE"/>
    <property type="match status" value="1"/>
</dbReference>
<keyword evidence="6 7" id="KW-0472">Membrane</keyword>
<dbReference type="InterPro" id="IPR002771">
    <property type="entry name" value="Multi_antbiot-R_MarC"/>
</dbReference>
<evidence type="ECO:0000313" key="8">
    <source>
        <dbReference type="EMBL" id="WQB70458.1"/>
    </source>
</evidence>
<evidence type="ECO:0000313" key="9">
    <source>
        <dbReference type="Proteomes" id="UP001324533"/>
    </source>
</evidence>
<protein>
    <recommendedName>
        <fullName evidence="7">UPF0056 membrane protein</fullName>
    </recommendedName>
</protein>
<feature type="transmembrane region" description="Helical" evidence="7">
    <location>
        <begin position="153"/>
        <end position="176"/>
    </location>
</feature>
<evidence type="ECO:0000256" key="3">
    <source>
        <dbReference type="ARBA" id="ARBA00022475"/>
    </source>
</evidence>
<accession>A0ABZ0VC43</accession>
<comment type="similarity">
    <text evidence="2 7">Belongs to the UPF0056 (MarC) family.</text>
</comment>
<feature type="transmembrane region" description="Helical" evidence="7">
    <location>
        <begin position="188"/>
        <end position="206"/>
    </location>
</feature>
<organism evidence="8 9">
    <name type="scientific">Microbacterium invictum</name>
    <dbReference type="NCBI Taxonomy" id="515415"/>
    <lineage>
        <taxon>Bacteria</taxon>
        <taxon>Bacillati</taxon>
        <taxon>Actinomycetota</taxon>
        <taxon>Actinomycetes</taxon>
        <taxon>Micrococcales</taxon>
        <taxon>Microbacteriaceae</taxon>
        <taxon>Microbacterium</taxon>
    </lineage>
</organism>
<evidence type="ECO:0000256" key="7">
    <source>
        <dbReference type="RuleBase" id="RU362048"/>
    </source>
</evidence>
<feature type="transmembrane region" description="Helical" evidence="7">
    <location>
        <begin position="20"/>
        <end position="44"/>
    </location>
</feature>
<evidence type="ECO:0000256" key="2">
    <source>
        <dbReference type="ARBA" id="ARBA00009784"/>
    </source>
</evidence>